<dbReference type="InterPro" id="IPR006926">
    <property type="entry name" value="Vps16_N"/>
</dbReference>
<dbReference type="GO" id="GO:0006886">
    <property type="term" value="P:intracellular protein transport"/>
    <property type="evidence" value="ECO:0007669"/>
    <property type="project" value="InterPro"/>
</dbReference>
<feature type="domain" description="Vps16 N-terminal" evidence="1">
    <location>
        <begin position="4"/>
        <end position="52"/>
    </location>
</feature>
<dbReference type="OrthoDB" id="1792at2759"/>
<dbReference type="Proteomes" id="UP000443090">
    <property type="component" value="Unassembled WGS sequence"/>
</dbReference>
<sequence>MANPTAEWEKVGDKFYRKIQLYTAVFDQDLELENYIVTGCPYGGAIELITRSIKQVLHDR</sequence>
<keyword evidence="3" id="KW-1185">Reference proteome</keyword>
<proteinExistence type="predicted"/>
<dbReference type="Pfam" id="PF04841">
    <property type="entry name" value="Vps16_N"/>
    <property type="match status" value="1"/>
</dbReference>
<accession>A0A8H8U8W2</accession>
<organism evidence="2 3">
    <name type="scientific">Lachnellula occidentalis</name>
    <dbReference type="NCBI Taxonomy" id="215460"/>
    <lineage>
        <taxon>Eukaryota</taxon>
        <taxon>Fungi</taxon>
        <taxon>Dikarya</taxon>
        <taxon>Ascomycota</taxon>
        <taxon>Pezizomycotina</taxon>
        <taxon>Leotiomycetes</taxon>
        <taxon>Helotiales</taxon>
        <taxon>Lachnaceae</taxon>
        <taxon>Lachnellula</taxon>
    </lineage>
</organism>
<evidence type="ECO:0000313" key="3">
    <source>
        <dbReference type="Proteomes" id="UP000443090"/>
    </source>
</evidence>
<name>A0A8H8U8W2_9HELO</name>
<dbReference type="EMBL" id="QGMI01001094">
    <property type="protein sequence ID" value="TVY34762.1"/>
    <property type="molecule type" value="Genomic_DNA"/>
</dbReference>
<evidence type="ECO:0000259" key="1">
    <source>
        <dbReference type="Pfam" id="PF04841"/>
    </source>
</evidence>
<evidence type="ECO:0000313" key="2">
    <source>
        <dbReference type="EMBL" id="TVY34762.1"/>
    </source>
</evidence>
<protein>
    <recommendedName>
        <fullName evidence="1">Vps16 N-terminal domain-containing protein</fullName>
    </recommendedName>
</protein>
<reference evidence="2 3" key="1">
    <citation type="submission" date="2018-05" db="EMBL/GenBank/DDBJ databases">
        <title>Genome sequencing and assembly of the regulated plant pathogen Lachnellula willkommii and related sister species for the development of diagnostic species identification markers.</title>
        <authorList>
            <person name="Giroux E."/>
            <person name="Bilodeau G."/>
        </authorList>
    </citation>
    <scope>NUCLEOTIDE SEQUENCE [LARGE SCALE GENOMIC DNA]</scope>
    <source>
        <strain evidence="2 3">CBS 160.35</strain>
    </source>
</reference>
<dbReference type="GO" id="GO:0005737">
    <property type="term" value="C:cytoplasm"/>
    <property type="evidence" value="ECO:0007669"/>
    <property type="project" value="InterPro"/>
</dbReference>
<gene>
    <name evidence="2" type="ORF">LOCC1_G007201</name>
</gene>
<comment type="caution">
    <text evidence="2">The sequence shown here is derived from an EMBL/GenBank/DDBJ whole genome shotgun (WGS) entry which is preliminary data.</text>
</comment>
<dbReference type="AlphaFoldDB" id="A0A8H8U8W2"/>